<dbReference type="Proteomes" id="UP000318148">
    <property type="component" value="Unassembled WGS sequence"/>
</dbReference>
<dbReference type="SUPFAM" id="SSF51161">
    <property type="entry name" value="Trimeric LpxA-like enzymes"/>
    <property type="match status" value="1"/>
</dbReference>
<evidence type="ECO:0000256" key="3">
    <source>
        <dbReference type="ARBA" id="ARBA00013266"/>
    </source>
</evidence>
<keyword evidence="9 11" id="KW-0012">Acyltransferase</keyword>
<comment type="pathway">
    <text evidence="1">Amino-acid biosynthesis; L-cysteine biosynthesis; L-cysteine from L-serine: step 1/2.</text>
</comment>
<dbReference type="InterPro" id="IPR001451">
    <property type="entry name" value="Hexapep"/>
</dbReference>
<dbReference type="CDD" id="cd03354">
    <property type="entry name" value="LbH_SAT"/>
    <property type="match status" value="1"/>
</dbReference>
<evidence type="ECO:0000256" key="7">
    <source>
        <dbReference type="ARBA" id="ARBA00022737"/>
    </source>
</evidence>
<evidence type="ECO:0000256" key="8">
    <source>
        <dbReference type="ARBA" id="ARBA00023192"/>
    </source>
</evidence>
<dbReference type="AlphaFoldDB" id="A0A520LNI0"/>
<dbReference type="InterPro" id="IPR045304">
    <property type="entry name" value="LbH_SAT"/>
</dbReference>
<dbReference type="PIRSF" id="PIRSF000441">
    <property type="entry name" value="CysE"/>
    <property type="match status" value="1"/>
</dbReference>
<dbReference type="Gene3D" id="2.160.10.10">
    <property type="entry name" value="Hexapeptide repeat proteins"/>
    <property type="match status" value="1"/>
</dbReference>
<dbReference type="PANTHER" id="PTHR42811">
    <property type="entry name" value="SERINE ACETYLTRANSFERASE"/>
    <property type="match status" value="1"/>
</dbReference>
<evidence type="ECO:0000256" key="6">
    <source>
        <dbReference type="ARBA" id="ARBA00022679"/>
    </source>
</evidence>
<evidence type="ECO:0000256" key="1">
    <source>
        <dbReference type="ARBA" id="ARBA00004876"/>
    </source>
</evidence>
<accession>A0A520LNI0</accession>
<dbReference type="GO" id="GO:0009001">
    <property type="term" value="F:serine O-acetyltransferase activity"/>
    <property type="evidence" value="ECO:0007669"/>
    <property type="project" value="UniProtKB-EC"/>
</dbReference>
<evidence type="ECO:0000256" key="5">
    <source>
        <dbReference type="ARBA" id="ARBA00022605"/>
    </source>
</evidence>
<comment type="similarity">
    <text evidence="2">Belongs to the transferase hexapeptide repeat family.</text>
</comment>
<evidence type="ECO:0000313" key="12">
    <source>
        <dbReference type="Proteomes" id="UP000318148"/>
    </source>
</evidence>
<dbReference type="EC" id="2.3.1.30" evidence="3"/>
<gene>
    <name evidence="11" type="primary">cysE</name>
    <name evidence="11" type="ORF">EVB02_01125</name>
</gene>
<keyword evidence="7" id="KW-0677">Repeat</keyword>
<comment type="caution">
    <text evidence="11">The sequence shown here is derived from an EMBL/GenBank/DDBJ whole genome shotgun (WGS) entry which is preliminary data.</text>
</comment>
<evidence type="ECO:0000256" key="10">
    <source>
        <dbReference type="ARBA" id="ARBA00049486"/>
    </source>
</evidence>
<evidence type="ECO:0000256" key="4">
    <source>
        <dbReference type="ARBA" id="ARBA00018522"/>
    </source>
</evidence>
<dbReference type="GO" id="GO:0006535">
    <property type="term" value="P:cysteine biosynthetic process from serine"/>
    <property type="evidence" value="ECO:0007669"/>
    <property type="project" value="InterPro"/>
</dbReference>
<keyword evidence="8" id="KW-0198">Cysteine biosynthesis</keyword>
<dbReference type="EMBL" id="SHBO01000007">
    <property type="protein sequence ID" value="RZO08018.1"/>
    <property type="molecule type" value="Genomic_DNA"/>
</dbReference>
<evidence type="ECO:0000313" key="11">
    <source>
        <dbReference type="EMBL" id="RZO08018.1"/>
    </source>
</evidence>
<dbReference type="InterPro" id="IPR005881">
    <property type="entry name" value="Ser_O-AcTrfase"/>
</dbReference>
<keyword evidence="6 11" id="KW-0808">Transferase</keyword>
<proteinExistence type="inferred from homology"/>
<dbReference type="InterPro" id="IPR018357">
    <property type="entry name" value="Hexapep_transf_CS"/>
</dbReference>
<keyword evidence="5" id="KW-0028">Amino-acid biosynthesis</keyword>
<sequence>TGIVIGETAVVEDNVSIMQSVTLGGTGKNSGDRHPKIRRNVLLGPQSTILGNIEIGESSMVGAASVVLDSVPPRSIVAGVPARKIGDVLNSWPSQTMNQIFSSNDST</sequence>
<reference evidence="11 12" key="1">
    <citation type="submission" date="2019-02" db="EMBL/GenBank/DDBJ databases">
        <title>Prokaryotic population dynamics and viral predation in marine succession experiment using metagenomics: the confinement effect.</title>
        <authorList>
            <person name="Haro-Moreno J.M."/>
            <person name="Rodriguez-Valera F."/>
            <person name="Lopez-Perez M."/>
        </authorList>
    </citation>
    <scope>NUCLEOTIDE SEQUENCE [LARGE SCALE GENOMIC DNA]</scope>
    <source>
        <strain evidence="11">MED-G169</strain>
    </source>
</reference>
<feature type="non-terminal residue" evidence="11">
    <location>
        <position position="1"/>
    </location>
</feature>
<evidence type="ECO:0000256" key="9">
    <source>
        <dbReference type="ARBA" id="ARBA00023315"/>
    </source>
</evidence>
<comment type="catalytic activity">
    <reaction evidence="10">
        <text>L-serine + acetyl-CoA = O-acetyl-L-serine + CoA</text>
        <dbReference type="Rhea" id="RHEA:24560"/>
        <dbReference type="ChEBI" id="CHEBI:33384"/>
        <dbReference type="ChEBI" id="CHEBI:57287"/>
        <dbReference type="ChEBI" id="CHEBI:57288"/>
        <dbReference type="ChEBI" id="CHEBI:58340"/>
        <dbReference type="EC" id="2.3.1.30"/>
    </reaction>
</comment>
<dbReference type="GO" id="GO:0005737">
    <property type="term" value="C:cytoplasm"/>
    <property type="evidence" value="ECO:0007669"/>
    <property type="project" value="InterPro"/>
</dbReference>
<dbReference type="InterPro" id="IPR011004">
    <property type="entry name" value="Trimer_LpxA-like_sf"/>
</dbReference>
<evidence type="ECO:0000256" key="2">
    <source>
        <dbReference type="ARBA" id="ARBA00007274"/>
    </source>
</evidence>
<dbReference type="FunFam" id="2.160.10.10:FF:000002">
    <property type="entry name" value="Serine acetyltransferase"/>
    <property type="match status" value="1"/>
</dbReference>
<protein>
    <recommendedName>
        <fullName evidence="4">Serine acetyltransferase</fullName>
        <ecNumber evidence="3">2.3.1.30</ecNumber>
    </recommendedName>
</protein>
<dbReference type="PROSITE" id="PS00101">
    <property type="entry name" value="HEXAPEP_TRANSFERASES"/>
    <property type="match status" value="1"/>
</dbReference>
<name>A0A520LNI0_9GAMM</name>
<dbReference type="Pfam" id="PF00132">
    <property type="entry name" value="Hexapep"/>
    <property type="match status" value="1"/>
</dbReference>
<organism evidence="11 12">
    <name type="scientific">SAR92 clade bacterium</name>
    <dbReference type="NCBI Taxonomy" id="2315479"/>
    <lineage>
        <taxon>Bacteria</taxon>
        <taxon>Pseudomonadati</taxon>
        <taxon>Pseudomonadota</taxon>
        <taxon>Gammaproteobacteria</taxon>
        <taxon>Cellvibrionales</taxon>
        <taxon>Porticoccaceae</taxon>
        <taxon>SAR92 clade</taxon>
    </lineage>
</organism>